<proteinExistence type="predicted"/>
<keyword evidence="3" id="KW-1185">Reference proteome</keyword>
<protein>
    <submittedName>
        <fullName evidence="2">Uncharacterized protein</fullName>
    </submittedName>
</protein>
<gene>
    <name evidence="2" type="ORF">Tcan_12119</name>
</gene>
<organism evidence="2 3">
    <name type="scientific">Toxocara canis</name>
    <name type="common">Canine roundworm</name>
    <dbReference type="NCBI Taxonomy" id="6265"/>
    <lineage>
        <taxon>Eukaryota</taxon>
        <taxon>Metazoa</taxon>
        <taxon>Ecdysozoa</taxon>
        <taxon>Nematoda</taxon>
        <taxon>Chromadorea</taxon>
        <taxon>Rhabditida</taxon>
        <taxon>Spirurina</taxon>
        <taxon>Ascaridomorpha</taxon>
        <taxon>Ascaridoidea</taxon>
        <taxon>Toxocaridae</taxon>
        <taxon>Toxocara</taxon>
    </lineage>
</organism>
<evidence type="ECO:0000313" key="2">
    <source>
        <dbReference type="EMBL" id="KHN72320.1"/>
    </source>
</evidence>
<feature type="signal peptide" evidence="1">
    <location>
        <begin position="1"/>
        <end position="20"/>
    </location>
</feature>
<name>A0A0B2UTY8_TOXCA</name>
<feature type="chain" id="PRO_5002076585" evidence="1">
    <location>
        <begin position="21"/>
        <end position="322"/>
    </location>
</feature>
<evidence type="ECO:0000256" key="1">
    <source>
        <dbReference type="SAM" id="SignalP"/>
    </source>
</evidence>
<dbReference type="OrthoDB" id="5834377at2759"/>
<evidence type="ECO:0000313" key="3">
    <source>
        <dbReference type="Proteomes" id="UP000031036"/>
    </source>
</evidence>
<keyword evidence="1" id="KW-0732">Signal</keyword>
<dbReference type="EMBL" id="JPKZ01003266">
    <property type="protein sequence ID" value="KHN72320.1"/>
    <property type="molecule type" value="Genomic_DNA"/>
</dbReference>
<reference evidence="2 3" key="1">
    <citation type="submission" date="2014-11" db="EMBL/GenBank/DDBJ databases">
        <title>Genetic blueprint of the zoonotic pathogen Toxocara canis.</title>
        <authorList>
            <person name="Zhu X.-Q."/>
            <person name="Korhonen P.K."/>
            <person name="Cai H."/>
            <person name="Young N.D."/>
            <person name="Nejsum P."/>
            <person name="von Samson-Himmelstjerna G."/>
            <person name="Boag P.R."/>
            <person name="Tan P."/>
            <person name="Li Q."/>
            <person name="Min J."/>
            <person name="Yang Y."/>
            <person name="Wang X."/>
            <person name="Fang X."/>
            <person name="Hall R.S."/>
            <person name="Hofmann A."/>
            <person name="Sternberg P.W."/>
            <person name="Jex A.R."/>
            <person name="Gasser R.B."/>
        </authorList>
    </citation>
    <scope>NUCLEOTIDE SEQUENCE [LARGE SCALE GENOMIC DNA]</scope>
    <source>
        <strain evidence="2">PN_DK_2014</strain>
    </source>
</reference>
<dbReference type="Proteomes" id="UP000031036">
    <property type="component" value="Unassembled WGS sequence"/>
</dbReference>
<sequence length="322" mass="36474">MRFLCSTVINILIFTFCCLATVGSYLSSDVFDFHFDESGQVTATRRGATFITPVKASAVFFDSSRIGFWTGLARGSINFAQANYPSHPATVVDVTLFFPPSQQNRTYVIDVLFDGSLDRRYCEDGKRYVELHRFKLPAEEIFYGASLKRYDVSVIDESESVIGRAIRIICTDCHYRSEKMGGCSIIGRSDDEVYTERDDVRELDAGSFLFDLPPGSRLIIRDLLPAEEIFYGASLKRYDVSVIDESESVIGRAIRIICTDCHYRSEKMGGCSIIGRSDDEVYTERDDVRELDAGSFLFDLPPGSRLIIRDLVPRAHRRPYQR</sequence>
<comment type="caution">
    <text evidence="2">The sequence shown here is derived from an EMBL/GenBank/DDBJ whole genome shotgun (WGS) entry which is preliminary data.</text>
</comment>
<dbReference type="AlphaFoldDB" id="A0A0B2UTY8"/>
<accession>A0A0B2UTY8</accession>